<evidence type="ECO:0000256" key="1">
    <source>
        <dbReference type="ARBA" id="ARBA00004651"/>
    </source>
</evidence>
<organism evidence="7 8">
    <name type="scientific">Stecheria intestinalis</name>
    <dbReference type="NCBI Taxonomy" id="2606630"/>
    <lineage>
        <taxon>Bacteria</taxon>
        <taxon>Bacillati</taxon>
        <taxon>Bacillota</taxon>
        <taxon>Erysipelotrichia</taxon>
        <taxon>Erysipelotrichales</taxon>
        <taxon>Erysipelotrichaceae</taxon>
        <taxon>Stecheria</taxon>
    </lineage>
</organism>
<dbReference type="EMBL" id="VUMN01000007">
    <property type="protein sequence ID" value="MSS58173.1"/>
    <property type="molecule type" value="Genomic_DNA"/>
</dbReference>
<feature type="transmembrane region" description="Helical" evidence="6">
    <location>
        <begin position="212"/>
        <end position="231"/>
    </location>
</feature>
<evidence type="ECO:0000313" key="8">
    <source>
        <dbReference type="Proteomes" id="UP000461880"/>
    </source>
</evidence>
<feature type="transmembrane region" description="Helical" evidence="6">
    <location>
        <begin position="243"/>
        <end position="268"/>
    </location>
</feature>
<feature type="transmembrane region" description="Helical" evidence="6">
    <location>
        <begin position="388"/>
        <end position="406"/>
    </location>
</feature>
<evidence type="ECO:0000256" key="2">
    <source>
        <dbReference type="ARBA" id="ARBA00022475"/>
    </source>
</evidence>
<protein>
    <submittedName>
        <fullName evidence="7">Flippase</fullName>
    </submittedName>
</protein>
<dbReference type="Proteomes" id="UP000461880">
    <property type="component" value="Unassembled WGS sequence"/>
</dbReference>
<accession>A0A7X2TFX1</accession>
<dbReference type="Pfam" id="PF01943">
    <property type="entry name" value="Polysacc_synt"/>
    <property type="match status" value="1"/>
</dbReference>
<feature type="transmembrane region" description="Helical" evidence="6">
    <location>
        <begin position="45"/>
        <end position="67"/>
    </location>
</feature>
<evidence type="ECO:0000256" key="3">
    <source>
        <dbReference type="ARBA" id="ARBA00022692"/>
    </source>
</evidence>
<feature type="transmembrane region" description="Helical" evidence="6">
    <location>
        <begin position="117"/>
        <end position="137"/>
    </location>
</feature>
<dbReference type="CDD" id="cd13128">
    <property type="entry name" value="MATE_Wzx_like"/>
    <property type="match status" value="1"/>
</dbReference>
<feature type="transmembrane region" description="Helical" evidence="6">
    <location>
        <begin position="418"/>
        <end position="440"/>
    </location>
</feature>
<dbReference type="PANTHER" id="PTHR30250:SF11">
    <property type="entry name" value="O-ANTIGEN TRANSPORTER-RELATED"/>
    <property type="match status" value="1"/>
</dbReference>
<feature type="transmembrane region" description="Helical" evidence="6">
    <location>
        <begin position="330"/>
        <end position="350"/>
    </location>
</feature>
<reference evidence="7 8" key="1">
    <citation type="submission" date="2019-08" db="EMBL/GenBank/DDBJ databases">
        <title>In-depth cultivation of the pig gut microbiome towards novel bacterial diversity and tailored functional studies.</title>
        <authorList>
            <person name="Wylensek D."/>
            <person name="Hitch T.C.A."/>
            <person name="Clavel T."/>
        </authorList>
    </citation>
    <scope>NUCLEOTIDE SEQUENCE [LARGE SCALE GENOMIC DNA]</scope>
    <source>
        <strain evidence="7 8">Oil+RF-744-GAM-WT-6</strain>
    </source>
</reference>
<name>A0A7X2TFX1_9FIRM</name>
<dbReference type="PANTHER" id="PTHR30250">
    <property type="entry name" value="PST FAMILY PREDICTED COLANIC ACID TRANSPORTER"/>
    <property type="match status" value="1"/>
</dbReference>
<feature type="transmembrane region" description="Helical" evidence="6">
    <location>
        <begin position="446"/>
        <end position="469"/>
    </location>
</feature>
<feature type="transmembrane region" description="Helical" evidence="6">
    <location>
        <begin position="362"/>
        <end position="382"/>
    </location>
</feature>
<evidence type="ECO:0000313" key="7">
    <source>
        <dbReference type="EMBL" id="MSS58173.1"/>
    </source>
</evidence>
<sequence>MNKHTKSVEVNMVLNTVRTIVSIVFPLIIFPYVTRALQLENLGKITFAQSFIGYIGLIASLGFTTYATREGGKFRSDPEKMQQFADEIFTMNILTTLVAYVVLFICIAVFPNLKERQVLLVIMSASIVFSTIGVDWLNVIYEDYLYITVRSIVIQILSFILTILLVRTPDDYYKYAAIQVGTNGFIAIMNLIHVRQYCSLHLTKDIHFRDHIKPVLVLFSNNLAVSIYLNIDNVMIGWMVGDYYGGIYSIAVKVYTVVKQLLAAIYNVTVTRLSDYFAHQRMEEFRQLLNQVINDMIVVALPVSLGIFILAEPIVEIVAGKKVMESVFPLQILAAAVPIAVFGGAIAYCVNLPLHRESVNLLSTAVGAVENLVLNLFFIPVFKASGAALTTLFAEATVFCILMYHIRDYFWLFDQKAIVSNAWKCLASCSGILVFSFLGYRYLSSNALLMCVFVIVCSIISYLAINLLLKNINVERPMRRILQRFRRS</sequence>
<keyword evidence="8" id="KW-1185">Reference proteome</keyword>
<keyword evidence="5 6" id="KW-0472">Membrane</keyword>
<comment type="subcellular location">
    <subcellularLocation>
        <location evidence="1">Cell membrane</location>
        <topology evidence="1">Multi-pass membrane protein</topology>
    </subcellularLocation>
</comment>
<comment type="caution">
    <text evidence="7">The sequence shown here is derived from an EMBL/GenBank/DDBJ whole genome shotgun (WGS) entry which is preliminary data.</text>
</comment>
<dbReference type="InterPro" id="IPR050833">
    <property type="entry name" value="Poly_Biosynth_Transport"/>
</dbReference>
<evidence type="ECO:0000256" key="6">
    <source>
        <dbReference type="SAM" id="Phobius"/>
    </source>
</evidence>
<dbReference type="InterPro" id="IPR002797">
    <property type="entry name" value="Polysacc_synth"/>
</dbReference>
<feature type="transmembrane region" description="Helical" evidence="6">
    <location>
        <begin position="288"/>
        <end position="310"/>
    </location>
</feature>
<keyword evidence="3 6" id="KW-0812">Transmembrane</keyword>
<evidence type="ECO:0000256" key="4">
    <source>
        <dbReference type="ARBA" id="ARBA00022989"/>
    </source>
</evidence>
<feature type="transmembrane region" description="Helical" evidence="6">
    <location>
        <begin position="88"/>
        <end position="111"/>
    </location>
</feature>
<feature type="transmembrane region" description="Helical" evidence="6">
    <location>
        <begin position="12"/>
        <end position="33"/>
    </location>
</feature>
<gene>
    <name evidence="7" type="ORF">FYJ51_04555</name>
</gene>
<evidence type="ECO:0000256" key="5">
    <source>
        <dbReference type="ARBA" id="ARBA00023136"/>
    </source>
</evidence>
<dbReference type="AlphaFoldDB" id="A0A7X2TFX1"/>
<proteinExistence type="predicted"/>
<dbReference type="RefSeq" id="WP_154503797.1">
    <property type="nucleotide sequence ID" value="NZ_VUMN01000007.1"/>
</dbReference>
<feature type="transmembrane region" description="Helical" evidence="6">
    <location>
        <begin position="144"/>
        <end position="166"/>
    </location>
</feature>
<keyword evidence="2" id="KW-1003">Cell membrane</keyword>
<keyword evidence="4 6" id="KW-1133">Transmembrane helix</keyword>
<dbReference type="GO" id="GO:0005886">
    <property type="term" value="C:plasma membrane"/>
    <property type="evidence" value="ECO:0007669"/>
    <property type="project" value="UniProtKB-SubCell"/>
</dbReference>
<feature type="transmembrane region" description="Helical" evidence="6">
    <location>
        <begin position="172"/>
        <end position="192"/>
    </location>
</feature>